<dbReference type="AlphaFoldDB" id="A0A7Y0L6H4"/>
<dbReference type="InterPro" id="IPR012440">
    <property type="entry name" value="DUF1641"/>
</dbReference>
<dbReference type="PANTHER" id="PTHR38433:SF1">
    <property type="entry name" value="DUF1641 DOMAIN-CONTAINING PROTEIN"/>
    <property type="match status" value="1"/>
</dbReference>
<reference evidence="1 2" key="1">
    <citation type="submission" date="2020-04" db="EMBL/GenBank/DDBJ databases">
        <authorList>
            <person name="Zhang R."/>
            <person name="Schippers A."/>
        </authorList>
    </citation>
    <scope>NUCLEOTIDE SEQUENCE [LARGE SCALE GENOMIC DNA]</scope>
    <source>
        <strain evidence="1 2">DSM 109850</strain>
    </source>
</reference>
<comment type="caution">
    <text evidence="1">The sequence shown here is derived from an EMBL/GenBank/DDBJ whole genome shotgun (WGS) entry which is preliminary data.</text>
</comment>
<dbReference type="PANTHER" id="PTHR38433">
    <property type="match status" value="1"/>
</dbReference>
<dbReference type="Proteomes" id="UP000533476">
    <property type="component" value="Unassembled WGS sequence"/>
</dbReference>
<evidence type="ECO:0000313" key="2">
    <source>
        <dbReference type="Proteomes" id="UP000533476"/>
    </source>
</evidence>
<sequence>MAKPIREVPLRAMAGNAVSRRDTAEENLEAILDALQEAGVLRFVRALLEQRQPIAEQVMAKMDTDPTKRGIKNAITLAMGLGSLPEDFGPRVMQALQHGMKRAESASHAPDADKMSIWQLMGMLKDPDVARAIHYLMGFLEGLGKALGSEESHGY</sequence>
<protein>
    <submittedName>
        <fullName evidence="1">DUF1641 domain-containing protein</fullName>
    </submittedName>
</protein>
<evidence type="ECO:0000313" key="1">
    <source>
        <dbReference type="EMBL" id="NMP24209.1"/>
    </source>
</evidence>
<dbReference type="RefSeq" id="WP_169102123.1">
    <property type="nucleotide sequence ID" value="NZ_JABBVZ010000092.1"/>
</dbReference>
<organism evidence="1 2">
    <name type="scientific">Sulfobacillus harzensis</name>
    <dbReference type="NCBI Taxonomy" id="2729629"/>
    <lineage>
        <taxon>Bacteria</taxon>
        <taxon>Bacillati</taxon>
        <taxon>Bacillota</taxon>
        <taxon>Clostridia</taxon>
        <taxon>Eubacteriales</taxon>
        <taxon>Clostridiales Family XVII. Incertae Sedis</taxon>
        <taxon>Sulfobacillus</taxon>
    </lineage>
</organism>
<name>A0A7Y0L6H4_9FIRM</name>
<dbReference type="Pfam" id="PF07849">
    <property type="entry name" value="DUF1641"/>
    <property type="match status" value="1"/>
</dbReference>
<dbReference type="EMBL" id="JABBVZ010000092">
    <property type="protein sequence ID" value="NMP24209.1"/>
    <property type="molecule type" value="Genomic_DNA"/>
</dbReference>
<accession>A0A7Y0L6H4</accession>
<proteinExistence type="predicted"/>
<keyword evidence="2" id="KW-1185">Reference proteome</keyword>
<gene>
    <name evidence="1" type="ORF">HIJ39_17900</name>
</gene>